<reference evidence="3" key="2">
    <citation type="submission" date="2021-04" db="EMBL/GenBank/DDBJ databases">
        <title>Taxonomy of Flavobacteriaceae bacterium ZY171143.</title>
        <authorList>
            <person name="Li F."/>
        </authorList>
    </citation>
    <scope>NUCLEOTIDE SEQUENCE [LARGE SCALE GENOMIC DNA]</scope>
    <source>
        <strain evidence="3">ZY171143</strain>
    </source>
</reference>
<keyword evidence="2" id="KW-0489">Methyltransferase</keyword>
<dbReference type="Proteomes" id="UP000672011">
    <property type="component" value="Chromosome"/>
</dbReference>
<keyword evidence="2" id="KW-0808">Transferase</keyword>
<evidence type="ECO:0000313" key="3">
    <source>
        <dbReference type="Proteomes" id="UP000672011"/>
    </source>
</evidence>
<organism evidence="2 3">
    <name type="scientific">Faecalibacter bovis</name>
    <dbReference type="NCBI Taxonomy" id="2898187"/>
    <lineage>
        <taxon>Bacteria</taxon>
        <taxon>Pseudomonadati</taxon>
        <taxon>Bacteroidota</taxon>
        <taxon>Flavobacteriia</taxon>
        <taxon>Flavobacteriales</taxon>
        <taxon>Weeksellaceae</taxon>
        <taxon>Faecalibacter</taxon>
    </lineage>
</organism>
<dbReference type="SUPFAM" id="SSF53335">
    <property type="entry name" value="S-adenosyl-L-methionine-dependent methyltransferases"/>
    <property type="match status" value="1"/>
</dbReference>
<sequence length="333" mass="39038">MSIYQNYKSTFTSENVIKFNDLLNNIEFEKLGLTDYNLNYILGMKPTFFYYIQLFDFSVQEFVSKNDFKDKWIIDFGGGHGFLSLYLKLLGFKVIYCDFNPNSVKTAQKIAQSLGFGPDYYVTGSSEDILKLVRQENLNVEYLISTDTIEHVYDLDEMFKNLVQINPKIKMIFTTASNFDNKIKSKKLQKAMIKDEVEDFIPKRKSYISKNYLNLNDDEINLLAEKSRGLRYVDLDDFVKFYQEYKTFQKINIDSYNCCEPEFGAWTERILPLNYYKNLGEKHGLKLAVDNSFYCEIDKTGIKKIIVKALNYFILNNPKYGIKLAPIIVLKYQ</sequence>
<gene>
    <name evidence="2" type="ORF">J9309_05175</name>
</gene>
<name>A0ABX7XFQ1_9FLAO</name>
<dbReference type="EMBL" id="CP072842">
    <property type="protein sequence ID" value="QTV06710.1"/>
    <property type="molecule type" value="Genomic_DNA"/>
</dbReference>
<keyword evidence="3" id="KW-1185">Reference proteome</keyword>
<dbReference type="Gene3D" id="3.40.50.150">
    <property type="entry name" value="Vaccinia Virus protein VP39"/>
    <property type="match status" value="1"/>
</dbReference>
<protein>
    <submittedName>
        <fullName evidence="2">Methyltransferase domain-containing protein</fullName>
    </submittedName>
</protein>
<evidence type="ECO:0000259" key="1">
    <source>
        <dbReference type="Pfam" id="PF13847"/>
    </source>
</evidence>
<dbReference type="RefSeq" id="WP_230477471.1">
    <property type="nucleotide sequence ID" value="NZ_CP072842.1"/>
</dbReference>
<evidence type="ECO:0000313" key="2">
    <source>
        <dbReference type="EMBL" id="QTV06710.1"/>
    </source>
</evidence>
<dbReference type="CDD" id="cd02440">
    <property type="entry name" value="AdoMet_MTases"/>
    <property type="match status" value="1"/>
</dbReference>
<dbReference type="GO" id="GO:0032259">
    <property type="term" value="P:methylation"/>
    <property type="evidence" value="ECO:0007669"/>
    <property type="project" value="UniProtKB-KW"/>
</dbReference>
<dbReference type="InterPro" id="IPR029063">
    <property type="entry name" value="SAM-dependent_MTases_sf"/>
</dbReference>
<dbReference type="InterPro" id="IPR025714">
    <property type="entry name" value="Methyltranfer_dom"/>
</dbReference>
<dbReference type="GO" id="GO:0008168">
    <property type="term" value="F:methyltransferase activity"/>
    <property type="evidence" value="ECO:0007669"/>
    <property type="project" value="UniProtKB-KW"/>
</dbReference>
<proteinExistence type="predicted"/>
<accession>A0ABX7XFQ1</accession>
<reference evidence="2 3" key="1">
    <citation type="journal article" date="2021" name="Int. J. Syst. Evol. Microbiol.">
        <title>Faecalibacter bovis sp. nov., isolated from cow faeces.</title>
        <authorList>
            <person name="Li F."/>
            <person name="Zhao W."/>
            <person name="Hong Q."/>
            <person name="Shao Q."/>
            <person name="Song J."/>
            <person name="Yang S."/>
        </authorList>
    </citation>
    <scope>NUCLEOTIDE SEQUENCE [LARGE SCALE GENOMIC DNA]</scope>
    <source>
        <strain evidence="2 3">ZY171143</strain>
    </source>
</reference>
<dbReference type="Pfam" id="PF13847">
    <property type="entry name" value="Methyltransf_31"/>
    <property type="match status" value="1"/>
</dbReference>
<feature type="domain" description="Methyltransferase" evidence="1">
    <location>
        <begin position="69"/>
        <end position="188"/>
    </location>
</feature>